<dbReference type="EMBL" id="JABTEG010000011">
    <property type="protein sequence ID" value="KAG4304158.1"/>
    <property type="molecule type" value="Genomic_DNA"/>
</dbReference>
<sequence length="251" mass="28170">MKREKNSRRQREKSQATSQPKSWQCLLKQYWQWAIIWEIPRKSVHASIGILTLHLYVRHLETSAVTPYLIAALVPAAGCDIIRFAVPEFNRIYVAVLGPLMRESEINGWNGVIFYLIGAWTVLIIFPKDIAVISILVLAWSDTAASTFGRLYGGRGPLLRHGKSLIGSIAACCMAMFSVYLFWGYIARFDEPGLSWHPSSRLNIHSLALVTGIIGAFAEQFNLCGLNDNCVIPILTGSLLYLFLKGIQHYT</sequence>
<organism evidence="1 2">
    <name type="scientific">Pneumocystis oryctolagi</name>
    <dbReference type="NCBI Taxonomy" id="42067"/>
    <lineage>
        <taxon>Eukaryota</taxon>
        <taxon>Fungi</taxon>
        <taxon>Dikarya</taxon>
        <taxon>Ascomycota</taxon>
        <taxon>Taphrinomycotina</taxon>
        <taxon>Pneumocystomycetes</taxon>
        <taxon>Pneumocystaceae</taxon>
        <taxon>Pneumocystis</taxon>
    </lineage>
</organism>
<evidence type="ECO:0000313" key="1">
    <source>
        <dbReference type="EMBL" id="KAG4304158.1"/>
    </source>
</evidence>
<name>A0ACB7CB59_9ASCO</name>
<reference evidence="1 2" key="1">
    <citation type="journal article" date="2021" name="Commun. Biol.">
        <title>Genomic insights into the host specific adaptation of the Pneumocystis genus.</title>
        <authorList>
            <person name="Cisse O.H."/>
            <person name="Ma L."/>
            <person name="Dekker J.P."/>
            <person name="Khil P.P."/>
            <person name="Youn J.-H."/>
            <person name="Brenchley J.M."/>
            <person name="Blair R."/>
            <person name="Pahar B."/>
            <person name="Chabe M."/>
            <person name="Van Rompay K.K.A."/>
            <person name="Keesler R."/>
            <person name="Sukura A."/>
            <person name="Hirsch V."/>
            <person name="Kutty G."/>
            <person name="Liu Y."/>
            <person name="Peng L."/>
            <person name="Chen J."/>
            <person name="Song J."/>
            <person name="Weissenbacher-Lang C."/>
            <person name="Xu J."/>
            <person name="Upham N.S."/>
            <person name="Stajich J.E."/>
            <person name="Cuomo C.A."/>
            <person name="Cushion M.T."/>
            <person name="Kovacs J.A."/>
        </authorList>
    </citation>
    <scope>NUCLEOTIDE SEQUENCE [LARGE SCALE GENOMIC DNA]</scope>
    <source>
        <strain evidence="1 2">RABM</strain>
    </source>
</reference>
<dbReference type="Proteomes" id="UP000768646">
    <property type="component" value="Unassembled WGS sequence"/>
</dbReference>
<gene>
    <name evidence="1" type="ORF">PORY_002522</name>
</gene>
<accession>A0ACB7CB59</accession>
<keyword evidence="2" id="KW-1185">Reference proteome</keyword>
<comment type="caution">
    <text evidence="1">The sequence shown here is derived from an EMBL/GenBank/DDBJ whole genome shotgun (WGS) entry which is preliminary data.</text>
</comment>
<evidence type="ECO:0000313" key="2">
    <source>
        <dbReference type="Proteomes" id="UP000768646"/>
    </source>
</evidence>
<protein>
    <submittedName>
        <fullName evidence="1">Uncharacterized protein</fullName>
    </submittedName>
</protein>
<proteinExistence type="predicted"/>